<comment type="caution">
    <text evidence="3">The sequence shown here is derived from an EMBL/GenBank/DDBJ whole genome shotgun (WGS) entry which is preliminary data.</text>
</comment>
<sequence length="589" mass="65561">MWAHDRDRKTPGSDNDSSIFCLLTGSDNDSSIFSDDEDERDIECEILERQRDEANDKLCEIQQASSQLLKEIDVLELQFQVERACRESAEALAVKVTKENKVLKRQSQALLPLIPELPEHLNLLTFDLDSDAGNDHGAAGDIGADPLLQSQAQIQELQASLDDLLAEKMRLSEQVEELQREKAELTKQLTGEVEEKEAILRKMNKQCRTVNKMKRVSQLVTEEFAEISQKLELEQGLRQHAEIFAHQVLVQKPSAEAELQLQQALEQVAHISKNLEEIRLHYLNQAEPGSELQVLRQRLVDSELRGASQEARLVDAHRTIAELQGQVKQLQDRLQQKTEGQLDEMIQSNDDKPSLCPPPPPAPPPPPPPPPLPPPVSKAAESPLAELRKRRKNGGNNTDPDKGRSSQDIKATAVDEMMERIKKGIVLRPTQKPLHSCFDEEDSKEQKSQKRKSAIVELQGMLDSMKKRGPRRGGSRKRISRHVGEAELQLVLQRRRRAMGDEQEAQPTTTSDPSSTKASKQDPVLAPAGDPAAAAAASASACPASGSVPWAGEAGSAPVLRRLRQNRENRNSRIRASQCVWEEVNQSGP</sequence>
<evidence type="ECO:0000256" key="1">
    <source>
        <dbReference type="SAM" id="Coils"/>
    </source>
</evidence>
<evidence type="ECO:0000256" key="2">
    <source>
        <dbReference type="SAM" id="MobiDB-lite"/>
    </source>
</evidence>
<feature type="coiled-coil region" evidence="1">
    <location>
        <begin position="254"/>
        <end position="281"/>
    </location>
</feature>
<evidence type="ECO:0000313" key="3">
    <source>
        <dbReference type="EMBL" id="KAL2079265.1"/>
    </source>
</evidence>
<dbReference type="EMBL" id="JBHFQA010000022">
    <property type="protein sequence ID" value="KAL2079265.1"/>
    <property type="molecule type" value="Genomic_DNA"/>
</dbReference>
<dbReference type="PANTHER" id="PTHR46606:SF4">
    <property type="entry name" value="SHOOTIN-1"/>
    <property type="match status" value="1"/>
</dbReference>
<dbReference type="Proteomes" id="UP001591681">
    <property type="component" value="Unassembled WGS sequence"/>
</dbReference>
<organism evidence="3 4">
    <name type="scientific">Coilia grayii</name>
    <name type="common">Gray's grenadier anchovy</name>
    <dbReference type="NCBI Taxonomy" id="363190"/>
    <lineage>
        <taxon>Eukaryota</taxon>
        <taxon>Metazoa</taxon>
        <taxon>Chordata</taxon>
        <taxon>Craniata</taxon>
        <taxon>Vertebrata</taxon>
        <taxon>Euteleostomi</taxon>
        <taxon>Actinopterygii</taxon>
        <taxon>Neopterygii</taxon>
        <taxon>Teleostei</taxon>
        <taxon>Clupei</taxon>
        <taxon>Clupeiformes</taxon>
        <taxon>Clupeoidei</taxon>
        <taxon>Engraulidae</taxon>
        <taxon>Coilinae</taxon>
        <taxon>Coilia</taxon>
    </lineage>
</organism>
<feature type="coiled-coil region" evidence="1">
    <location>
        <begin position="313"/>
        <end position="340"/>
    </location>
</feature>
<proteinExistence type="predicted"/>
<name>A0ABD1IWC4_9TELE</name>
<keyword evidence="1" id="KW-0175">Coiled coil</keyword>
<evidence type="ECO:0000313" key="4">
    <source>
        <dbReference type="Proteomes" id="UP001591681"/>
    </source>
</evidence>
<feature type="compositionally biased region" description="Polar residues" evidence="2">
    <location>
        <begin position="505"/>
        <end position="518"/>
    </location>
</feature>
<protein>
    <recommendedName>
        <fullName evidence="5">Shootin-1</fullName>
    </recommendedName>
</protein>
<feature type="coiled-coil region" evidence="1">
    <location>
        <begin position="147"/>
        <end position="206"/>
    </location>
</feature>
<keyword evidence="4" id="KW-1185">Reference proteome</keyword>
<feature type="coiled-coil region" evidence="1">
    <location>
        <begin position="47"/>
        <end position="106"/>
    </location>
</feature>
<feature type="compositionally biased region" description="Pro residues" evidence="2">
    <location>
        <begin position="355"/>
        <end position="376"/>
    </location>
</feature>
<dbReference type="SUPFAM" id="SSF101447">
    <property type="entry name" value="Formin homology 2 domain (FH2 domain)"/>
    <property type="match status" value="1"/>
</dbReference>
<evidence type="ECO:0008006" key="5">
    <source>
        <dbReference type="Google" id="ProtNLM"/>
    </source>
</evidence>
<feature type="compositionally biased region" description="Low complexity" evidence="2">
    <location>
        <begin position="526"/>
        <end position="549"/>
    </location>
</feature>
<dbReference type="AlphaFoldDB" id="A0ABD1IWC4"/>
<accession>A0ABD1IWC4</accession>
<dbReference type="PANTHER" id="PTHR46606">
    <property type="entry name" value="SHOOTIN-1"/>
    <property type="match status" value="1"/>
</dbReference>
<feature type="region of interest" description="Disordered" evidence="2">
    <location>
        <begin position="347"/>
        <end position="589"/>
    </location>
</feature>
<reference evidence="3 4" key="1">
    <citation type="submission" date="2024-09" db="EMBL/GenBank/DDBJ databases">
        <title>A chromosome-level genome assembly of Gray's grenadier anchovy, Coilia grayii.</title>
        <authorList>
            <person name="Fu Z."/>
        </authorList>
    </citation>
    <scope>NUCLEOTIDE SEQUENCE [LARGE SCALE GENOMIC DNA]</scope>
    <source>
        <strain evidence="3">G4</strain>
        <tissue evidence="3">Muscle</tissue>
    </source>
</reference>
<dbReference type="InterPro" id="IPR024849">
    <property type="entry name" value="Shootin-1"/>
</dbReference>
<feature type="compositionally biased region" description="Basic residues" evidence="2">
    <location>
        <begin position="467"/>
        <end position="481"/>
    </location>
</feature>
<gene>
    <name evidence="3" type="ORF">ACEWY4_025009</name>
</gene>